<dbReference type="GO" id="GO:0005829">
    <property type="term" value="C:cytosol"/>
    <property type="evidence" value="ECO:0007669"/>
    <property type="project" value="TreeGrafter"/>
</dbReference>
<evidence type="ECO:0000256" key="1">
    <source>
        <dbReference type="ARBA" id="ARBA00002634"/>
    </source>
</evidence>
<dbReference type="CDD" id="cd18080">
    <property type="entry name" value="TrmD-like"/>
    <property type="match status" value="1"/>
</dbReference>
<dbReference type="STRING" id="2741.SAMN04489866_101162"/>
<evidence type="ECO:0000256" key="12">
    <source>
        <dbReference type="ARBA" id="ARBA00029736"/>
    </source>
</evidence>
<dbReference type="FunFam" id="1.10.1270.20:FF:000001">
    <property type="entry name" value="tRNA (guanine-N(1)-)-methyltransferase"/>
    <property type="match status" value="1"/>
</dbReference>
<dbReference type="SUPFAM" id="SSF75217">
    <property type="entry name" value="alpha/beta knot"/>
    <property type="match status" value="1"/>
</dbReference>
<evidence type="ECO:0000256" key="10">
    <source>
        <dbReference type="ARBA" id="ARBA00022691"/>
    </source>
</evidence>
<evidence type="ECO:0000256" key="2">
    <source>
        <dbReference type="ARBA" id="ARBA00004496"/>
    </source>
</evidence>
<keyword evidence="20" id="KW-1185">Reference proteome</keyword>
<feature type="domain" description="tRNA methyltransferase TRMD/TRM10-type" evidence="18">
    <location>
        <begin position="1"/>
        <end position="223"/>
    </location>
</feature>
<evidence type="ECO:0000256" key="8">
    <source>
        <dbReference type="ARBA" id="ARBA00022603"/>
    </source>
</evidence>
<dbReference type="Pfam" id="PF01746">
    <property type="entry name" value="tRNA_m1G_MT"/>
    <property type="match status" value="1"/>
</dbReference>
<evidence type="ECO:0000256" key="9">
    <source>
        <dbReference type="ARBA" id="ARBA00022679"/>
    </source>
</evidence>
<dbReference type="NCBIfam" id="NF000648">
    <property type="entry name" value="PRK00026.1"/>
    <property type="match status" value="1"/>
</dbReference>
<keyword evidence="11 15" id="KW-0819">tRNA processing</keyword>
<evidence type="ECO:0000256" key="4">
    <source>
        <dbReference type="ARBA" id="ARBA00011738"/>
    </source>
</evidence>
<evidence type="ECO:0000256" key="17">
    <source>
        <dbReference type="RuleBase" id="RU003464"/>
    </source>
</evidence>
<dbReference type="PANTHER" id="PTHR46417">
    <property type="entry name" value="TRNA (GUANINE-N(1)-)-METHYLTRANSFERASE"/>
    <property type="match status" value="1"/>
</dbReference>
<evidence type="ECO:0000256" key="6">
    <source>
        <dbReference type="ARBA" id="ARBA00014679"/>
    </source>
</evidence>
<evidence type="ECO:0000256" key="5">
    <source>
        <dbReference type="ARBA" id="ARBA00012807"/>
    </source>
</evidence>
<evidence type="ECO:0000313" key="20">
    <source>
        <dbReference type="Proteomes" id="UP000198995"/>
    </source>
</evidence>
<evidence type="ECO:0000256" key="3">
    <source>
        <dbReference type="ARBA" id="ARBA00007630"/>
    </source>
</evidence>
<dbReference type="HAMAP" id="MF_00605">
    <property type="entry name" value="TrmD"/>
    <property type="match status" value="1"/>
</dbReference>
<organism evidence="19 20">
    <name type="scientific">Peptococcus niger</name>
    <dbReference type="NCBI Taxonomy" id="2741"/>
    <lineage>
        <taxon>Bacteria</taxon>
        <taxon>Bacillati</taxon>
        <taxon>Bacillota</taxon>
        <taxon>Clostridia</taxon>
        <taxon>Eubacteriales</taxon>
        <taxon>Peptococcaceae</taxon>
        <taxon>Peptococcus</taxon>
    </lineage>
</organism>
<evidence type="ECO:0000256" key="11">
    <source>
        <dbReference type="ARBA" id="ARBA00022694"/>
    </source>
</evidence>
<dbReference type="GO" id="GO:0052906">
    <property type="term" value="F:tRNA (guanine(37)-N1)-methyltransferase activity"/>
    <property type="evidence" value="ECO:0007669"/>
    <property type="project" value="UniProtKB-UniRule"/>
</dbReference>
<keyword evidence="9 15" id="KW-0808">Transferase</keyword>
<comment type="subunit">
    <text evidence="4 15 17">Homodimer.</text>
</comment>
<dbReference type="AlphaFoldDB" id="A0A1G6S088"/>
<dbReference type="RefSeq" id="WP_091790855.1">
    <property type="nucleotide sequence ID" value="NZ_FNAF01000001.1"/>
</dbReference>
<accession>A0A1G6S088</accession>
<dbReference type="Proteomes" id="UP000198995">
    <property type="component" value="Unassembled WGS sequence"/>
</dbReference>
<dbReference type="GO" id="GO:0002939">
    <property type="term" value="P:tRNA N1-guanine methylation"/>
    <property type="evidence" value="ECO:0007669"/>
    <property type="project" value="TreeGrafter"/>
</dbReference>
<name>A0A1G6S088_PEPNI</name>
<comment type="similarity">
    <text evidence="3 15 17">Belongs to the RNA methyltransferase TrmD family.</text>
</comment>
<comment type="catalytic activity">
    <reaction evidence="14 15 17">
        <text>guanosine(37) in tRNA + S-adenosyl-L-methionine = N(1)-methylguanosine(37) in tRNA + S-adenosyl-L-homocysteine + H(+)</text>
        <dbReference type="Rhea" id="RHEA:36899"/>
        <dbReference type="Rhea" id="RHEA-COMP:10145"/>
        <dbReference type="Rhea" id="RHEA-COMP:10147"/>
        <dbReference type="ChEBI" id="CHEBI:15378"/>
        <dbReference type="ChEBI" id="CHEBI:57856"/>
        <dbReference type="ChEBI" id="CHEBI:59789"/>
        <dbReference type="ChEBI" id="CHEBI:73542"/>
        <dbReference type="ChEBI" id="CHEBI:74269"/>
        <dbReference type="EC" id="2.1.1.228"/>
    </reaction>
</comment>
<gene>
    <name evidence="15" type="primary">trmD</name>
    <name evidence="19" type="ORF">SAMN04489866_101162</name>
</gene>
<feature type="binding site" evidence="15 16">
    <location>
        <position position="112"/>
    </location>
    <ligand>
        <name>S-adenosyl-L-methionine</name>
        <dbReference type="ChEBI" id="CHEBI:59789"/>
    </ligand>
</feature>
<dbReference type="EC" id="2.1.1.228" evidence="5 15"/>
<keyword evidence="8 15" id="KW-0489">Methyltransferase</keyword>
<dbReference type="Gene3D" id="3.40.1280.10">
    <property type="match status" value="1"/>
</dbReference>
<dbReference type="Gene3D" id="1.10.1270.20">
    <property type="entry name" value="tRNA(m1g37)methyltransferase, domain 2"/>
    <property type="match status" value="1"/>
</dbReference>
<evidence type="ECO:0000256" key="13">
    <source>
        <dbReference type="ARBA" id="ARBA00033392"/>
    </source>
</evidence>
<dbReference type="PIRSF" id="PIRSF000386">
    <property type="entry name" value="tRNA_mtase"/>
    <property type="match status" value="1"/>
</dbReference>
<evidence type="ECO:0000256" key="7">
    <source>
        <dbReference type="ARBA" id="ARBA00022490"/>
    </source>
</evidence>
<dbReference type="NCBIfam" id="TIGR00088">
    <property type="entry name" value="trmD"/>
    <property type="match status" value="1"/>
</dbReference>
<proteinExistence type="inferred from homology"/>
<comment type="subcellular location">
    <subcellularLocation>
        <location evidence="2 15 17">Cytoplasm</location>
    </subcellularLocation>
</comment>
<evidence type="ECO:0000259" key="18">
    <source>
        <dbReference type="Pfam" id="PF01746"/>
    </source>
</evidence>
<keyword evidence="7 15" id="KW-0963">Cytoplasm</keyword>
<evidence type="ECO:0000256" key="14">
    <source>
        <dbReference type="ARBA" id="ARBA00047783"/>
    </source>
</evidence>
<dbReference type="InterPro" id="IPR023148">
    <property type="entry name" value="tRNA_m1G_MeTrfase_C_sf"/>
</dbReference>
<protein>
    <recommendedName>
        <fullName evidence="6 15">tRNA (guanine-N(1)-)-methyltransferase</fullName>
        <ecNumber evidence="5 15">2.1.1.228</ecNumber>
    </recommendedName>
    <alternativeName>
        <fullName evidence="12 15">M1G-methyltransferase</fullName>
    </alternativeName>
    <alternativeName>
        <fullName evidence="13 15">tRNA [GM37] methyltransferase</fullName>
    </alternativeName>
</protein>
<dbReference type="InterPro" id="IPR002649">
    <property type="entry name" value="tRNA_m1G_MeTrfase_TrmD"/>
</dbReference>
<evidence type="ECO:0000256" key="16">
    <source>
        <dbReference type="PIRSR" id="PIRSR000386-1"/>
    </source>
</evidence>
<dbReference type="FunFam" id="3.40.1280.10:FF:000001">
    <property type="entry name" value="tRNA (guanine-N(1)-)-methyltransferase"/>
    <property type="match status" value="1"/>
</dbReference>
<dbReference type="EMBL" id="FNAF01000001">
    <property type="protein sequence ID" value="SDD09606.1"/>
    <property type="molecule type" value="Genomic_DNA"/>
</dbReference>
<dbReference type="OrthoDB" id="9807416at2"/>
<sequence length="249" mass="28327">MKIRVFSLFPEMFDGALSASLLGKAQDKGILSLEVINFREFALDKHRHVDDTPYGGGQGMVLMPQPLIAAMEANAPMSDNSEIILLSPQGKTFTQSDAVRLADRDELSFVCGHYEGFDERIRHFVDSEYSIGDYVLTGGELPAMVMIDTIARLIPGVIKERASYEEDSFFQGLLEYPQYTKPRVFRDMEVPDVLLSGHHANIRRWQKKEALRRTWLRRPDLLEDYSLSDEEKKLLLEAQAEEEACHQDG</sequence>
<dbReference type="InterPro" id="IPR029028">
    <property type="entry name" value="Alpha/beta_knot_MTases"/>
</dbReference>
<dbReference type="InterPro" id="IPR029026">
    <property type="entry name" value="tRNA_m1G_MTases_N"/>
</dbReference>
<evidence type="ECO:0000313" key="19">
    <source>
        <dbReference type="EMBL" id="SDD09606.1"/>
    </source>
</evidence>
<comment type="function">
    <text evidence="1 15 17">Specifically methylates guanosine-37 in various tRNAs.</text>
</comment>
<feature type="binding site" evidence="15 16">
    <location>
        <begin position="131"/>
        <end position="136"/>
    </location>
    <ligand>
        <name>S-adenosyl-L-methionine</name>
        <dbReference type="ChEBI" id="CHEBI:59789"/>
    </ligand>
</feature>
<reference evidence="19 20" key="1">
    <citation type="submission" date="2016-10" db="EMBL/GenBank/DDBJ databases">
        <authorList>
            <person name="de Groot N.N."/>
        </authorList>
    </citation>
    <scope>NUCLEOTIDE SEQUENCE [LARGE SCALE GENOMIC DNA]</scope>
    <source>
        <strain evidence="19 20">DSM 20475</strain>
    </source>
</reference>
<keyword evidence="10 15" id="KW-0949">S-adenosyl-L-methionine</keyword>
<evidence type="ECO:0000256" key="15">
    <source>
        <dbReference type="HAMAP-Rule" id="MF_00605"/>
    </source>
</evidence>
<dbReference type="InterPro" id="IPR016009">
    <property type="entry name" value="tRNA_MeTrfase_TRMD/TRM10"/>
</dbReference>
<dbReference type="PANTHER" id="PTHR46417:SF1">
    <property type="entry name" value="TRNA (GUANINE-N(1)-)-METHYLTRANSFERASE"/>
    <property type="match status" value="1"/>
</dbReference>